<dbReference type="InterPro" id="IPR036388">
    <property type="entry name" value="WH-like_DNA-bd_sf"/>
</dbReference>
<dbReference type="Pfam" id="PF00455">
    <property type="entry name" value="DeoRC"/>
    <property type="match status" value="1"/>
</dbReference>
<dbReference type="InterPro" id="IPR036390">
    <property type="entry name" value="WH_DNA-bd_sf"/>
</dbReference>
<dbReference type="SUPFAM" id="SSF100950">
    <property type="entry name" value="NagB/RpiA/CoA transferase-like"/>
    <property type="match status" value="1"/>
</dbReference>
<dbReference type="SMART" id="SM01134">
    <property type="entry name" value="DeoRC"/>
    <property type="match status" value="1"/>
</dbReference>
<evidence type="ECO:0000256" key="1">
    <source>
        <dbReference type="ARBA" id="ARBA00023015"/>
    </source>
</evidence>
<dbReference type="Proteomes" id="UP000018458">
    <property type="component" value="Unassembled WGS sequence"/>
</dbReference>
<evidence type="ECO:0000313" key="4">
    <source>
        <dbReference type="EMBL" id="EFY07307.1"/>
    </source>
</evidence>
<dbReference type="InterPro" id="IPR037171">
    <property type="entry name" value="NagB/RpiA_transferase-like"/>
</dbReference>
<dbReference type="RefSeq" id="WP_009143097.1">
    <property type="nucleotide sequence ID" value="NZ_GL830979.1"/>
</dbReference>
<protein>
    <submittedName>
        <fullName evidence="4">Transcriptional regulator, DeoR family</fullName>
    </submittedName>
</protein>
<feature type="domain" description="HTH deoR-type" evidence="3">
    <location>
        <begin position="2"/>
        <end position="57"/>
    </location>
</feature>
<dbReference type="GO" id="GO:0003700">
    <property type="term" value="F:DNA-binding transcription factor activity"/>
    <property type="evidence" value="ECO:0007669"/>
    <property type="project" value="InterPro"/>
</dbReference>
<evidence type="ECO:0000313" key="5">
    <source>
        <dbReference type="Proteomes" id="UP000018458"/>
    </source>
</evidence>
<comment type="caution">
    <text evidence="4">The sequence shown here is derived from an EMBL/GenBank/DDBJ whole genome shotgun (WGS) entry which is preliminary data.</text>
</comment>
<dbReference type="InterPro" id="IPR001034">
    <property type="entry name" value="DeoR_HTH"/>
</dbReference>
<gene>
    <name evidence="4" type="ORF">HMPREF9444_00888</name>
</gene>
<dbReference type="AlphaFoldDB" id="E8LJK9"/>
<dbReference type="PROSITE" id="PS51000">
    <property type="entry name" value="HTH_DEOR_2"/>
    <property type="match status" value="1"/>
</dbReference>
<dbReference type="SUPFAM" id="SSF46785">
    <property type="entry name" value="Winged helix' DNA-binding domain"/>
    <property type="match status" value="1"/>
</dbReference>
<dbReference type="PANTHER" id="PTHR30363:SF46">
    <property type="entry name" value="LYSR FAMILY TRANSCRIPTIONAL REGULATOR"/>
    <property type="match status" value="1"/>
</dbReference>
<evidence type="ECO:0000259" key="3">
    <source>
        <dbReference type="PROSITE" id="PS51000"/>
    </source>
</evidence>
<dbReference type="InterPro" id="IPR014036">
    <property type="entry name" value="DeoR-like_C"/>
</dbReference>
<reference evidence="4 5" key="1">
    <citation type="submission" date="2011-01" db="EMBL/GenBank/DDBJ databases">
        <authorList>
            <person name="Weinstock G."/>
            <person name="Sodergren E."/>
            <person name="Clifton S."/>
            <person name="Fulton L."/>
            <person name="Fulton B."/>
            <person name="Courtney L."/>
            <person name="Fronick C."/>
            <person name="Harrison M."/>
            <person name="Strong C."/>
            <person name="Farmer C."/>
            <person name="Delahaunty K."/>
            <person name="Markovic C."/>
            <person name="Hall O."/>
            <person name="Minx P."/>
            <person name="Tomlinson C."/>
            <person name="Mitreva M."/>
            <person name="Hou S."/>
            <person name="Chen J."/>
            <person name="Wollam A."/>
            <person name="Pepin K.H."/>
            <person name="Johnson M."/>
            <person name="Bhonagiri V."/>
            <person name="Zhang X."/>
            <person name="Suruliraj S."/>
            <person name="Warren W."/>
            <person name="Chinwalla A."/>
            <person name="Mardis E.R."/>
            <person name="Wilson R.K."/>
        </authorList>
    </citation>
    <scope>NUCLEOTIDE SEQUENCE [LARGE SCALE GENOMIC DNA]</scope>
    <source>
        <strain evidence="5">DSM 22608 / JCM 16073 / KCTC 15190 / YIT 12066</strain>
    </source>
</reference>
<dbReference type="Pfam" id="PF08220">
    <property type="entry name" value="HTH_DeoR"/>
    <property type="match status" value="1"/>
</dbReference>
<dbReference type="PRINTS" id="PR00037">
    <property type="entry name" value="HTHLACR"/>
</dbReference>
<keyword evidence="5" id="KW-1185">Reference proteome</keyword>
<evidence type="ECO:0000256" key="2">
    <source>
        <dbReference type="ARBA" id="ARBA00023163"/>
    </source>
</evidence>
<name>E8LJK9_SUCHY</name>
<dbReference type="SMART" id="SM00420">
    <property type="entry name" value="HTH_DEOR"/>
    <property type="match status" value="1"/>
</dbReference>
<keyword evidence="2" id="KW-0804">Transcription</keyword>
<dbReference type="STRING" id="762983.HMPREF9444_00888"/>
<accession>E8LJK9</accession>
<dbReference type="HOGENOM" id="CLU_060699_0_1_6"/>
<dbReference type="OrthoDB" id="9816363at2"/>
<sequence length="251" mass="27327">MAQERSKQIVEYLKMHNLVTVDELVSITGASPATIRRELIKLDKEGAVYRVHGGVTLNRFVPNQPTTSEKQGQHHKEKLMIAAAASKLVKPGDSIVLDAGTTTIEIARNLIDIPLRVITNDLHIGLLLADYQQIEVSVTGGSVDWSSQSCIGDVAVNFLSKVHPTYTFISCNAFKVDTGITAPTSDKAAVKRVMTQHSSKRVLVADSSKYGLTQLFEVSPLTSVDMIITDSALDGKEADEIRKLGIELILC</sequence>
<proteinExistence type="predicted"/>
<dbReference type="EMBL" id="AEVO01000042">
    <property type="protein sequence ID" value="EFY07307.1"/>
    <property type="molecule type" value="Genomic_DNA"/>
</dbReference>
<dbReference type="PANTHER" id="PTHR30363">
    <property type="entry name" value="HTH-TYPE TRANSCRIPTIONAL REGULATOR SRLR-RELATED"/>
    <property type="match status" value="1"/>
</dbReference>
<dbReference type="InterPro" id="IPR050313">
    <property type="entry name" value="Carb_Metab_HTH_regulators"/>
</dbReference>
<organism evidence="4 5">
    <name type="scientific">Succinatimonas hippei (strain DSM 22608 / JCM 16073 / KCTC 15190 / YIT 12066)</name>
    <dbReference type="NCBI Taxonomy" id="762983"/>
    <lineage>
        <taxon>Bacteria</taxon>
        <taxon>Pseudomonadati</taxon>
        <taxon>Pseudomonadota</taxon>
        <taxon>Gammaproteobacteria</taxon>
        <taxon>Aeromonadales</taxon>
        <taxon>Succinivibrionaceae</taxon>
        <taxon>Succinatimonas</taxon>
    </lineage>
</organism>
<dbReference type="eggNOG" id="COG1349">
    <property type="taxonomic scope" value="Bacteria"/>
</dbReference>
<keyword evidence="1" id="KW-0805">Transcription regulation</keyword>
<dbReference type="Gene3D" id="1.10.10.10">
    <property type="entry name" value="Winged helix-like DNA-binding domain superfamily/Winged helix DNA-binding domain"/>
    <property type="match status" value="1"/>
</dbReference>